<sequence>MQGNVHEHGSVASLRRRIAEAEQTNGELLAFARGHTGAAHAIHEAVLAVMEADCLDTFAAIVTRDWPALLGVDAAAFAWSADGIALAADETGVRPFEPRLVVRMAGIDRAVTIRQVDRGHPLFGKGAPAIRSEIAIRLAGARGIGLILLGEEEATSIDAPAATRLLRFLGRSASVMLERWSLN</sequence>
<protein>
    <submittedName>
        <fullName evidence="1">DUF484 family protein</fullName>
    </submittedName>
</protein>
<name>A0ABT8Y3K3_9SPHN</name>
<comment type="caution">
    <text evidence="1">The sequence shown here is derived from an EMBL/GenBank/DDBJ whole genome shotgun (WGS) entry which is preliminary data.</text>
</comment>
<reference evidence="1" key="1">
    <citation type="submission" date="2023-07" db="EMBL/GenBank/DDBJ databases">
        <authorList>
            <person name="Kim M."/>
        </authorList>
    </citation>
    <scope>NUCLEOTIDE SEQUENCE</scope>
    <source>
        <strain evidence="1">BIUV-7</strain>
    </source>
</reference>
<evidence type="ECO:0000313" key="1">
    <source>
        <dbReference type="EMBL" id="MDO6412883.1"/>
    </source>
</evidence>
<dbReference type="Gene3D" id="3.30.450.40">
    <property type="match status" value="1"/>
</dbReference>
<keyword evidence="2" id="KW-1185">Reference proteome</keyword>
<dbReference type="InterPro" id="IPR029016">
    <property type="entry name" value="GAF-like_dom_sf"/>
</dbReference>
<dbReference type="Proteomes" id="UP001169764">
    <property type="component" value="Unassembled WGS sequence"/>
</dbReference>
<dbReference type="RefSeq" id="WP_303539216.1">
    <property type="nucleotide sequence ID" value="NZ_JAUOTP010000001.1"/>
</dbReference>
<gene>
    <name evidence="1" type="ORF">Q4F19_00665</name>
</gene>
<organism evidence="1 2">
    <name type="scientific">Sphingomonas natans</name>
    <dbReference type="NCBI Taxonomy" id="3063330"/>
    <lineage>
        <taxon>Bacteria</taxon>
        <taxon>Pseudomonadati</taxon>
        <taxon>Pseudomonadota</taxon>
        <taxon>Alphaproteobacteria</taxon>
        <taxon>Sphingomonadales</taxon>
        <taxon>Sphingomonadaceae</taxon>
        <taxon>Sphingomonas</taxon>
    </lineage>
</organism>
<accession>A0ABT8Y3K3</accession>
<evidence type="ECO:0000313" key="2">
    <source>
        <dbReference type="Proteomes" id="UP001169764"/>
    </source>
</evidence>
<proteinExistence type="predicted"/>
<dbReference type="InterPro" id="IPR007435">
    <property type="entry name" value="DUF484"/>
</dbReference>
<dbReference type="Pfam" id="PF04340">
    <property type="entry name" value="DUF484"/>
    <property type="match status" value="1"/>
</dbReference>
<dbReference type="EMBL" id="JAUOTP010000001">
    <property type="protein sequence ID" value="MDO6412883.1"/>
    <property type="molecule type" value="Genomic_DNA"/>
</dbReference>